<dbReference type="PANTHER" id="PTHR21661">
    <property type="entry name" value="EPOXIDE HYDROLASE 1-RELATED"/>
    <property type="match status" value="1"/>
</dbReference>
<evidence type="ECO:0000256" key="4">
    <source>
        <dbReference type="PIRSR" id="PIRSR001112-1"/>
    </source>
</evidence>
<feature type="active site" description="Nucleophile" evidence="4">
    <location>
        <position position="194"/>
    </location>
</feature>
<keyword evidence="2" id="KW-0058">Aromatic hydrocarbons catabolism</keyword>
<dbReference type="EMBL" id="SEOQ01000209">
    <property type="protein sequence ID" value="TFY66905.1"/>
    <property type="molecule type" value="Genomic_DNA"/>
</dbReference>
<feature type="active site" description="Proton acceptor" evidence="4">
    <location>
        <position position="381"/>
    </location>
</feature>
<proteinExistence type="inferred from homology"/>
<reference evidence="6 7" key="1">
    <citation type="submission" date="2019-02" db="EMBL/GenBank/DDBJ databases">
        <title>Genome sequencing of the rare red list fungi Dentipellis fragilis.</title>
        <authorList>
            <person name="Buettner E."/>
            <person name="Kellner H."/>
        </authorList>
    </citation>
    <scope>NUCLEOTIDE SEQUENCE [LARGE SCALE GENOMIC DNA]</scope>
    <source>
        <strain evidence="6 7">DSM 105465</strain>
    </source>
</reference>
<evidence type="ECO:0000259" key="5">
    <source>
        <dbReference type="Pfam" id="PF06441"/>
    </source>
</evidence>
<dbReference type="Proteomes" id="UP000298327">
    <property type="component" value="Unassembled WGS sequence"/>
</dbReference>
<keyword evidence="3" id="KW-0378">Hydrolase</keyword>
<dbReference type="AlphaFoldDB" id="A0A4Y9YX47"/>
<dbReference type="Gene3D" id="3.40.50.1820">
    <property type="entry name" value="alpha/beta hydrolase"/>
    <property type="match status" value="1"/>
</dbReference>
<feature type="active site" description="Proton donor" evidence="4">
    <location>
        <position position="328"/>
    </location>
</feature>
<dbReference type="InterPro" id="IPR029058">
    <property type="entry name" value="AB_hydrolase_fold"/>
</dbReference>
<dbReference type="Pfam" id="PF06441">
    <property type="entry name" value="EHN"/>
    <property type="match status" value="1"/>
</dbReference>
<gene>
    <name evidence="6" type="ORF">EVG20_g4188</name>
</gene>
<comment type="caution">
    <text evidence="6">The sequence shown here is derived from an EMBL/GenBank/DDBJ whole genome shotgun (WGS) entry which is preliminary data.</text>
</comment>
<feature type="domain" description="Epoxide hydrolase N-terminal" evidence="5">
    <location>
        <begin position="12"/>
        <end position="113"/>
    </location>
</feature>
<name>A0A4Y9YX47_9AGAM</name>
<keyword evidence="7" id="KW-1185">Reference proteome</keyword>
<dbReference type="InterPro" id="IPR016292">
    <property type="entry name" value="Epoxide_hydrolase"/>
</dbReference>
<dbReference type="OrthoDB" id="7130006at2759"/>
<organism evidence="6 7">
    <name type="scientific">Dentipellis fragilis</name>
    <dbReference type="NCBI Taxonomy" id="205917"/>
    <lineage>
        <taxon>Eukaryota</taxon>
        <taxon>Fungi</taxon>
        <taxon>Dikarya</taxon>
        <taxon>Basidiomycota</taxon>
        <taxon>Agaricomycotina</taxon>
        <taxon>Agaricomycetes</taxon>
        <taxon>Russulales</taxon>
        <taxon>Hericiaceae</taxon>
        <taxon>Dentipellis</taxon>
    </lineage>
</organism>
<dbReference type="PIRSF" id="PIRSF001112">
    <property type="entry name" value="Epoxide_hydrolase"/>
    <property type="match status" value="1"/>
</dbReference>
<comment type="similarity">
    <text evidence="1">Belongs to the peptidase S33 family.</text>
</comment>
<dbReference type="SUPFAM" id="SSF53474">
    <property type="entry name" value="alpha/beta-Hydrolases"/>
    <property type="match status" value="1"/>
</dbReference>
<dbReference type="GO" id="GO:0004301">
    <property type="term" value="F:epoxide hydrolase activity"/>
    <property type="evidence" value="ECO:0007669"/>
    <property type="project" value="TreeGrafter"/>
</dbReference>
<accession>A0A4Y9YX47</accession>
<dbReference type="InterPro" id="IPR010497">
    <property type="entry name" value="Epoxide_hydro_N"/>
</dbReference>
<evidence type="ECO:0000256" key="3">
    <source>
        <dbReference type="ARBA" id="ARBA00022801"/>
    </source>
</evidence>
<dbReference type="PANTHER" id="PTHR21661:SF35">
    <property type="entry name" value="EPOXIDE HYDROLASE"/>
    <property type="match status" value="1"/>
</dbReference>
<dbReference type="GO" id="GO:0097176">
    <property type="term" value="P:epoxide metabolic process"/>
    <property type="evidence" value="ECO:0007669"/>
    <property type="project" value="TreeGrafter"/>
</dbReference>
<sequence length="418" mass="46785">MSEPSTTAREVPFNIAIPDDALALLHQKLAVTRFPDELDDAGCKYGAPLSDVRRLGMRWKNGFDWRAQEARINAELPMFTRDLVVEGHGTLNVHYVHKRSDVEIAIPLLFVHGCKFAVLLMKRDDDEGAGPGSFLEARKILPLLTASSPRAPQLPRRRTEFARVRILAGSSQERVANKLMLSLGYNEYVTQGGDWGVRVTMYTAHQYGSKHVKASHINGPFFIPPTPATAPLQYLKHKLSWYTPAEKAGLERTRQFFEKGTGYYLEQGTQPQTIGYSLADSPVGLLAWIYEKLVNWTDAYAWDDDEVLTWVSVYWFSRDGPAASLRIYYELTKSGEAMNLPRPRVPLGVSRFPRELTVPPKAWSWRVGNVVFDVEHSSGGHFAAHEKPEELVGDLRKMFGKGGPAFGIVPGKSGYVPA</sequence>
<protein>
    <recommendedName>
        <fullName evidence="5">Epoxide hydrolase N-terminal domain-containing protein</fullName>
    </recommendedName>
</protein>
<evidence type="ECO:0000256" key="2">
    <source>
        <dbReference type="ARBA" id="ARBA00022797"/>
    </source>
</evidence>
<dbReference type="STRING" id="205917.A0A4Y9YX47"/>
<evidence type="ECO:0000256" key="1">
    <source>
        <dbReference type="ARBA" id="ARBA00010088"/>
    </source>
</evidence>
<evidence type="ECO:0000313" key="7">
    <source>
        <dbReference type="Proteomes" id="UP000298327"/>
    </source>
</evidence>
<evidence type="ECO:0000313" key="6">
    <source>
        <dbReference type="EMBL" id="TFY66905.1"/>
    </source>
</evidence>